<dbReference type="InterPro" id="IPR012438">
    <property type="entry name" value="DUF1639"/>
</dbReference>
<dbReference type="Pfam" id="PF07797">
    <property type="entry name" value="DUF1639"/>
    <property type="match status" value="1"/>
</dbReference>
<dbReference type="Proteomes" id="UP000289738">
    <property type="component" value="Chromosome B05"/>
</dbReference>
<evidence type="ECO:0000256" key="1">
    <source>
        <dbReference type="SAM" id="MobiDB-lite"/>
    </source>
</evidence>
<evidence type="ECO:0008006" key="4">
    <source>
        <dbReference type="Google" id="ProtNLM"/>
    </source>
</evidence>
<name>A0A444Z0W0_ARAHY</name>
<sequence length="271" mass="29836">MGMVPERSKPLHNFSLPCLKWGSQKFLRCVNAPSNITINNDNNNPSQPSSSSPDRRSSRLQPKPQINQIEPSRLPKRKSNQNFDGVPGKKLKVSNFEDGGGGAGGGGEEGGGANGDGGGVSNRPWNLRTRRAACKAPPSPSPSPQAQALITQTASAPHDEERNKLFDVGGSSYFQVKDKKVVMMNERAKFSVSLSKEEVEQDFWGLVGTRPPRRPKKRPRIVQRQLDTLFPGLWLTEIATKWLKFLNEGGHDGETGLRMSQMPFLLTSYTL</sequence>
<dbReference type="STRING" id="3818.A0A444Z0W0"/>
<proteinExistence type="predicted"/>
<feature type="compositionally biased region" description="Gly residues" evidence="1">
    <location>
        <begin position="98"/>
        <end position="120"/>
    </location>
</feature>
<feature type="compositionally biased region" description="Low complexity" evidence="1">
    <location>
        <begin position="34"/>
        <end position="52"/>
    </location>
</feature>
<evidence type="ECO:0000313" key="3">
    <source>
        <dbReference type="Proteomes" id="UP000289738"/>
    </source>
</evidence>
<dbReference type="PANTHER" id="PTHR33130:SF87">
    <property type="entry name" value="DUF1639 FAMILY PROTEIN"/>
    <property type="match status" value="1"/>
</dbReference>
<dbReference type="AlphaFoldDB" id="A0A444Z0W0"/>
<gene>
    <name evidence="2" type="ORF">Ahy_B05g075105</name>
</gene>
<accession>A0A444Z0W0</accession>
<dbReference type="PANTHER" id="PTHR33130">
    <property type="entry name" value="PUTATIVE (DUF1639)-RELATED"/>
    <property type="match status" value="1"/>
</dbReference>
<evidence type="ECO:0000313" key="2">
    <source>
        <dbReference type="EMBL" id="RYR07694.1"/>
    </source>
</evidence>
<organism evidence="2 3">
    <name type="scientific">Arachis hypogaea</name>
    <name type="common">Peanut</name>
    <dbReference type="NCBI Taxonomy" id="3818"/>
    <lineage>
        <taxon>Eukaryota</taxon>
        <taxon>Viridiplantae</taxon>
        <taxon>Streptophyta</taxon>
        <taxon>Embryophyta</taxon>
        <taxon>Tracheophyta</taxon>
        <taxon>Spermatophyta</taxon>
        <taxon>Magnoliopsida</taxon>
        <taxon>eudicotyledons</taxon>
        <taxon>Gunneridae</taxon>
        <taxon>Pentapetalae</taxon>
        <taxon>rosids</taxon>
        <taxon>fabids</taxon>
        <taxon>Fabales</taxon>
        <taxon>Fabaceae</taxon>
        <taxon>Papilionoideae</taxon>
        <taxon>50 kb inversion clade</taxon>
        <taxon>dalbergioids sensu lato</taxon>
        <taxon>Dalbergieae</taxon>
        <taxon>Pterocarpus clade</taxon>
        <taxon>Arachis</taxon>
    </lineage>
</organism>
<comment type="caution">
    <text evidence="2">The sequence shown here is derived from an EMBL/GenBank/DDBJ whole genome shotgun (WGS) entry which is preliminary data.</text>
</comment>
<dbReference type="EMBL" id="SDMP01000015">
    <property type="protein sequence ID" value="RYR07694.1"/>
    <property type="molecule type" value="Genomic_DNA"/>
</dbReference>
<protein>
    <recommendedName>
        <fullName evidence="4">DUF1639 family protein</fullName>
    </recommendedName>
</protein>
<keyword evidence="3" id="KW-1185">Reference proteome</keyword>
<reference evidence="2 3" key="1">
    <citation type="submission" date="2019-01" db="EMBL/GenBank/DDBJ databases">
        <title>Sequencing of cultivated peanut Arachis hypogaea provides insights into genome evolution and oil improvement.</title>
        <authorList>
            <person name="Chen X."/>
        </authorList>
    </citation>
    <scope>NUCLEOTIDE SEQUENCE [LARGE SCALE GENOMIC DNA]</scope>
    <source>
        <strain evidence="3">cv. Fuhuasheng</strain>
        <tissue evidence="2">Leaves</tissue>
    </source>
</reference>
<feature type="region of interest" description="Disordered" evidence="1">
    <location>
        <begin position="34"/>
        <end position="161"/>
    </location>
</feature>